<proteinExistence type="predicted"/>
<evidence type="ECO:0000313" key="2">
    <source>
        <dbReference type="Proteomes" id="UP001597112"/>
    </source>
</evidence>
<keyword evidence="1" id="KW-0675">Receptor</keyword>
<name>A0ABW3KA39_9BACT</name>
<dbReference type="EMBL" id="JBHTKA010000015">
    <property type="protein sequence ID" value="MFD1003058.1"/>
    <property type="molecule type" value="Genomic_DNA"/>
</dbReference>
<gene>
    <name evidence="1" type="ORF">ACFQ21_27280</name>
</gene>
<dbReference type="Proteomes" id="UP001597112">
    <property type="component" value="Unassembled WGS sequence"/>
</dbReference>
<keyword evidence="2" id="KW-1185">Reference proteome</keyword>
<accession>A0ABW3KA39</accession>
<protein>
    <submittedName>
        <fullName evidence="1">TonB-dependent receptor</fullName>
    </submittedName>
</protein>
<comment type="caution">
    <text evidence="1">The sequence shown here is derived from an EMBL/GenBank/DDBJ whole genome shotgun (WGS) entry which is preliminary data.</text>
</comment>
<dbReference type="SUPFAM" id="SSF52374">
    <property type="entry name" value="Nucleotidylyl transferase"/>
    <property type="match status" value="1"/>
</dbReference>
<dbReference type="RefSeq" id="WP_377585159.1">
    <property type="nucleotide sequence ID" value="NZ_JBHTKA010000015.1"/>
</dbReference>
<reference evidence="2" key="1">
    <citation type="journal article" date="2019" name="Int. J. Syst. Evol. Microbiol.">
        <title>The Global Catalogue of Microorganisms (GCM) 10K type strain sequencing project: providing services to taxonomists for standard genome sequencing and annotation.</title>
        <authorList>
            <consortium name="The Broad Institute Genomics Platform"/>
            <consortium name="The Broad Institute Genome Sequencing Center for Infectious Disease"/>
            <person name="Wu L."/>
            <person name="Ma J."/>
        </authorList>
    </citation>
    <scope>NUCLEOTIDE SEQUENCE [LARGE SCALE GENOMIC DNA]</scope>
    <source>
        <strain evidence="2">CCUG 58938</strain>
    </source>
</reference>
<evidence type="ECO:0000313" key="1">
    <source>
        <dbReference type="EMBL" id="MFD1003058.1"/>
    </source>
</evidence>
<sequence length="482" mass="55241">MEEFRKLTTQEKALRINLSKSIYGSFAEIGAGQEVAANFFKVGGASGTVAKTMSAYDMKFSDAIYGVGDRYVCEDRLLRMLDHEYVLLPERLPHRIDNTRFFAFADTVEILNYERTNQGHGWIGLRFQLTPKSEPNDCVIHVKMHDTDQLQQQLALGIVGVNLLYACNFMSNPEDILMSLLDGLTQRRIEIDMFRLSGPDFKHVDNRLMALKMVKNGLTKAAMFGPDGNVMQPTDELYKKNVLVLRGRFRPPTHVNVDMLLTSRRHFKQEQDVDRSKIVLLSELTLNDLSPDGKIDERDFLHRADILCSLGQNVLISNYFEYYRLVDYLSKITKGKKIGIIMGIYALQKVFDEKTYENTRGGILECFASLFGSNVKLYIYPALRVGSQELFTLKDFEQELPPNLQNLFRYLMDNNKLEDVNDADTRKLHIISDNVLSMIRKGENGWEKFVPHKVEEAIKEFGLFDYPIPDTSEEVKSIPIAN</sequence>
<organism evidence="1 2">
    <name type="scientific">Ohtaekwangia kribbensis</name>
    <dbReference type="NCBI Taxonomy" id="688913"/>
    <lineage>
        <taxon>Bacteria</taxon>
        <taxon>Pseudomonadati</taxon>
        <taxon>Bacteroidota</taxon>
        <taxon>Cytophagia</taxon>
        <taxon>Cytophagales</taxon>
        <taxon>Fulvivirgaceae</taxon>
        <taxon>Ohtaekwangia</taxon>
    </lineage>
</organism>